<dbReference type="EMBL" id="LKET01000026">
    <property type="protein sequence ID" value="KPU45311.1"/>
    <property type="molecule type" value="Genomic_DNA"/>
</dbReference>
<dbReference type="Pfam" id="PF04143">
    <property type="entry name" value="Sulf_transp"/>
    <property type="match status" value="1"/>
</dbReference>
<evidence type="ECO:0000256" key="2">
    <source>
        <dbReference type="SAM" id="Phobius"/>
    </source>
</evidence>
<feature type="transmembrane region" description="Helical" evidence="2">
    <location>
        <begin position="162"/>
        <end position="179"/>
    </location>
</feature>
<gene>
    <name evidence="3" type="ORF">OXPF_12040</name>
</gene>
<evidence type="ECO:0000313" key="4">
    <source>
        <dbReference type="Proteomes" id="UP000050326"/>
    </source>
</evidence>
<sequence>MTKDEISIGKSQSLKGNAKTGSAKKTKSQIGFGILLIIAMIIFGIYLLISSVELTFFWITGICFGFVLQKSRFCFVASMRDPYLTGSTSLTRALLIALAITTVGFTAIKYIVYLKDMPLPGQSAIVPISIATIAGAVIFGIGMVIAGGCATGTLMRTGEGHTMQMVTFIFFIIGSLWGAKDFKWWESNFIKKGPAIFMPEMFGWLNALIIQLLIIGILYYIAYRWEKRNAEV</sequence>
<dbReference type="OrthoDB" id="9794165at2"/>
<feature type="transmembrane region" description="Helical" evidence="2">
    <location>
        <begin position="201"/>
        <end position="222"/>
    </location>
</feature>
<organism evidence="3 4">
    <name type="scientific">Oxobacter pfennigii</name>
    <dbReference type="NCBI Taxonomy" id="36849"/>
    <lineage>
        <taxon>Bacteria</taxon>
        <taxon>Bacillati</taxon>
        <taxon>Bacillota</taxon>
        <taxon>Clostridia</taxon>
        <taxon>Eubacteriales</taxon>
        <taxon>Clostridiaceae</taxon>
        <taxon>Oxobacter</taxon>
    </lineage>
</organism>
<evidence type="ECO:0000313" key="3">
    <source>
        <dbReference type="EMBL" id="KPU45311.1"/>
    </source>
</evidence>
<dbReference type="Proteomes" id="UP000050326">
    <property type="component" value="Unassembled WGS sequence"/>
</dbReference>
<dbReference type="PATRIC" id="fig|36849.3.peg.1284"/>
<keyword evidence="2" id="KW-0812">Transmembrane</keyword>
<keyword evidence="2" id="KW-0472">Membrane</keyword>
<protein>
    <submittedName>
        <fullName evidence="3">Putative inner membrane protein</fullName>
    </submittedName>
</protein>
<dbReference type="InterPro" id="IPR007272">
    <property type="entry name" value="Sulf_transp_TsuA/YedE"/>
</dbReference>
<reference evidence="3 4" key="1">
    <citation type="submission" date="2015-09" db="EMBL/GenBank/DDBJ databases">
        <title>Genome sequence of Oxobacter pfennigii DSM 3222.</title>
        <authorList>
            <person name="Poehlein A."/>
            <person name="Bengelsdorf F.R."/>
            <person name="Schiel-Bengelsdorf B."/>
            <person name="Duerre P."/>
            <person name="Daniel R."/>
        </authorList>
    </citation>
    <scope>NUCLEOTIDE SEQUENCE [LARGE SCALE GENOMIC DNA]</scope>
    <source>
        <strain evidence="3 4">DSM 3222</strain>
    </source>
</reference>
<feature type="region of interest" description="Disordered" evidence="1">
    <location>
        <begin position="1"/>
        <end position="20"/>
    </location>
</feature>
<feature type="transmembrane region" description="Helical" evidence="2">
    <location>
        <begin position="30"/>
        <end position="49"/>
    </location>
</feature>
<accession>A0A0P8WC57</accession>
<comment type="caution">
    <text evidence="3">The sequence shown here is derived from an EMBL/GenBank/DDBJ whole genome shotgun (WGS) entry which is preliminary data.</text>
</comment>
<feature type="transmembrane region" description="Helical" evidence="2">
    <location>
        <begin position="93"/>
        <end position="112"/>
    </location>
</feature>
<dbReference type="STRING" id="36849.OXPF_12040"/>
<evidence type="ECO:0000256" key="1">
    <source>
        <dbReference type="SAM" id="MobiDB-lite"/>
    </source>
</evidence>
<dbReference type="AlphaFoldDB" id="A0A0P8WC57"/>
<feature type="transmembrane region" description="Helical" evidence="2">
    <location>
        <begin position="55"/>
        <end position="73"/>
    </location>
</feature>
<name>A0A0P8WC57_9CLOT</name>
<proteinExistence type="predicted"/>
<keyword evidence="2" id="KW-1133">Transmembrane helix</keyword>
<feature type="transmembrane region" description="Helical" evidence="2">
    <location>
        <begin position="124"/>
        <end position="150"/>
    </location>
</feature>
<keyword evidence="4" id="KW-1185">Reference proteome</keyword>